<organism evidence="7 8">
    <name type="scientific">Tectimicrobiota bacterium</name>
    <dbReference type="NCBI Taxonomy" id="2528274"/>
    <lineage>
        <taxon>Bacteria</taxon>
        <taxon>Pseudomonadati</taxon>
        <taxon>Nitrospinota/Tectimicrobiota group</taxon>
        <taxon>Candidatus Tectimicrobiota</taxon>
    </lineage>
</organism>
<keyword evidence="6" id="KW-0812">Transmembrane</keyword>
<keyword evidence="4 5" id="KW-0460">Magnesium</keyword>
<dbReference type="FunFam" id="3.30.540.10:FF:000003">
    <property type="entry name" value="Inositol-1-monophosphatase"/>
    <property type="match status" value="1"/>
</dbReference>
<feature type="binding site" evidence="5">
    <location>
        <position position="128"/>
    </location>
    <ligand>
        <name>Mg(2+)</name>
        <dbReference type="ChEBI" id="CHEBI:18420"/>
        <label>1</label>
        <note>catalytic</note>
    </ligand>
</feature>
<keyword evidence="3" id="KW-0378">Hydrolase</keyword>
<keyword evidence="6" id="KW-0472">Membrane</keyword>
<feature type="binding site" evidence="5">
    <location>
        <position position="131"/>
    </location>
    <ligand>
        <name>Mg(2+)</name>
        <dbReference type="ChEBI" id="CHEBI:18420"/>
        <label>1</label>
        <note>catalytic</note>
    </ligand>
</feature>
<sequence>MICGGLPQHVHTQLYPLSSILVTRMAASCSFVACLLTGMVATSMNPTLHELRKVAEEAAIAGGRVLLAQRFTPLEISHKDRQEVVTNVDTLADAAISRVLTHYFPHHSIISEESGSRTTTSPYTWIVDPLDGTESYIRGQNFSGVTVALTCAERTLIGVVYHPFQDELYCAVADAGATVNGHPMQVTDIHQLDQARLILDYSPRDALRQHLSSLEWERSFKQVFRIGGSVALNMCLVAKGAADGYL</sequence>
<evidence type="ECO:0000256" key="6">
    <source>
        <dbReference type="SAM" id="Phobius"/>
    </source>
</evidence>
<dbReference type="InterPro" id="IPR020583">
    <property type="entry name" value="Inositol_monoP_metal-BS"/>
</dbReference>
<dbReference type="GO" id="GO:0046872">
    <property type="term" value="F:metal ion binding"/>
    <property type="evidence" value="ECO:0007669"/>
    <property type="project" value="UniProtKB-KW"/>
</dbReference>
<dbReference type="GO" id="GO:0008934">
    <property type="term" value="F:inositol monophosphate 1-phosphatase activity"/>
    <property type="evidence" value="ECO:0007669"/>
    <property type="project" value="TreeGrafter"/>
</dbReference>
<evidence type="ECO:0008006" key="9">
    <source>
        <dbReference type="Google" id="ProtNLM"/>
    </source>
</evidence>
<keyword evidence="2 5" id="KW-0479">Metal-binding</keyword>
<dbReference type="PROSITE" id="PS00629">
    <property type="entry name" value="IMP_1"/>
    <property type="match status" value="1"/>
</dbReference>
<comment type="cofactor">
    <cofactor evidence="1 5">
        <name>Mg(2+)</name>
        <dbReference type="ChEBI" id="CHEBI:18420"/>
    </cofactor>
</comment>
<gene>
    <name evidence="7" type="ORF">FJZ47_25285</name>
</gene>
<reference evidence="7" key="1">
    <citation type="submission" date="2019-03" db="EMBL/GenBank/DDBJ databases">
        <title>Lake Tanganyika Metagenome-Assembled Genomes (MAGs).</title>
        <authorList>
            <person name="Tran P."/>
        </authorList>
    </citation>
    <scope>NUCLEOTIDE SEQUENCE</scope>
    <source>
        <strain evidence="7">K_DeepCast_65m_m2_066</strain>
    </source>
</reference>
<evidence type="ECO:0000313" key="7">
    <source>
        <dbReference type="EMBL" id="MBM3227095.1"/>
    </source>
</evidence>
<evidence type="ECO:0000256" key="1">
    <source>
        <dbReference type="ARBA" id="ARBA00001946"/>
    </source>
</evidence>
<dbReference type="InterPro" id="IPR000760">
    <property type="entry name" value="Inositol_monophosphatase-like"/>
</dbReference>
<dbReference type="EMBL" id="VGLS01001188">
    <property type="protein sequence ID" value="MBM3227095.1"/>
    <property type="molecule type" value="Genomic_DNA"/>
</dbReference>
<accession>A0A937W8F8</accession>
<dbReference type="AlphaFoldDB" id="A0A937W8F8"/>
<evidence type="ECO:0000256" key="4">
    <source>
        <dbReference type="ARBA" id="ARBA00022842"/>
    </source>
</evidence>
<feature type="binding site" evidence="5">
    <location>
        <position position="112"/>
    </location>
    <ligand>
        <name>Mg(2+)</name>
        <dbReference type="ChEBI" id="CHEBI:18420"/>
        <label>1</label>
        <note>catalytic</note>
    </ligand>
</feature>
<dbReference type="SUPFAM" id="SSF56655">
    <property type="entry name" value="Carbohydrate phosphatase"/>
    <property type="match status" value="1"/>
</dbReference>
<dbReference type="GO" id="GO:0006020">
    <property type="term" value="P:inositol metabolic process"/>
    <property type="evidence" value="ECO:0007669"/>
    <property type="project" value="TreeGrafter"/>
</dbReference>
<comment type="caution">
    <text evidence="7">The sequence shown here is derived from an EMBL/GenBank/DDBJ whole genome shotgun (WGS) entry which is preliminary data.</text>
</comment>
<dbReference type="Gene3D" id="3.30.540.10">
    <property type="entry name" value="Fructose-1,6-Bisphosphatase, subunit A, domain 1"/>
    <property type="match status" value="1"/>
</dbReference>
<keyword evidence="6" id="KW-1133">Transmembrane helix</keyword>
<feature type="non-terminal residue" evidence="7">
    <location>
        <position position="246"/>
    </location>
</feature>
<dbReference type="Pfam" id="PF00459">
    <property type="entry name" value="Inositol_P"/>
    <property type="match status" value="1"/>
</dbReference>
<dbReference type="PRINTS" id="PR00377">
    <property type="entry name" value="IMPHPHTASES"/>
</dbReference>
<name>A0A937W8F8_UNCTE</name>
<feature type="transmembrane region" description="Helical" evidence="6">
    <location>
        <begin position="20"/>
        <end position="42"/>
    </location>
</feature>
<evidence type="ECO:0000256" key="3">
    <source>
        <dbReference type="ARBA" id="ARBA00022801"/>
    </source>
</evidence>
<dbReference type="PANTHER" id="PTHR20854">
    <property type="entry name" value="INOSITOL MONOPHOSPHATASE"/>
    <property type="match status" value="1"/>
</dbReference>
<evidence type="ECO:0000256" key="5">
    <source>
        <dbReference type="PIRSR" id="PIRSR600760-2"/>
    </source>
</evidence>
<evidence type="ECO:0000256" key="2">
    <source>
        <dbReference type="ARBA" id="ARBA00022723"/>
    </source>
</evidence>
<dbReference type="GO" id="GO:0007165">
    <property type="term" value="P:signal transduction"/>
    <property type="evidence" value="ECO:0007669"/>
    <property type="project" value="TreeGrafter"/>
</dbReference>
<feature type="binding site" evidence="5">
    <location>
        <position position="130"/>
    </location>
    <ligand>
        <name>Mg(2+)</name>
        <dbReference type="ChEBI" id="CHEBI:18420"/>
        <label>1</label>
        <note>catalytic</note>
    </ligand>
</feature>
<evidence type="ECO:0000313" key="8">
    <source>
        <dbReference type="Proteomes" id="UP000712673"/>
    </source>
</evidence>
<dbReference type="PANTHER" id="PTHR20854:SF4">
    <property type="entry name" value="INOSITOL-1-MONOPHOSPHATASE-RELATED"/>
    <property type="match status" value="1"/>
</dbReference>
<protein>
    <recommendedName>
        <fullName evidence="9">Inositol monophosphatase</fullName>
    </recommendedName>
</protein>
<dbReference type="Proteomes" id="UP000712673">
    <property type="component" value="Unassembled WGS sequence"/>
</dbReference>
<proteinExistence type="predicted"/>